<evidence type="ECO:0000313" key="11">
    <source>
        <dbReference type="EMBL" id="KGA17950.1"/>
    </source>
</evidence>
<dbReference type="EMBL" id="CAFBJG010000029">
    <property type="protein sequence ID" value="CAB4848931.1"/>
    <property type="molecule type" value="Genomic_DNA"/>
</dbReference>
<dbReference type="InterPro" id="IPR001706">
    <property type="entry name" value="Ribosomal_bL35"/>
</dbReference>
<dbReference type="NCBIfam" id="TIGR00001">
    <property type="entry name" value="rpmI_bact"/>
    <property type="match status" value="1"/>
</dbReference>
<keyword evidence="3" id="KW-0687">Ribonucleoprotein</keyword>
<dbReference type="AlphaFoldDB" id="A0A094Q1K6"/>
<dbReference type="SUPFAM" id="SSF143034">
    <property type="entry name" value="L35p-like"/>
    <property type="match status" value="1"/>
</dbReference>
<dbReference type="InterPro" id="IPR037229">
    <property type="entry name" value="Ribosomal_bL35_sf"/>
</dbReference>
<dbReference type="Gene3D" id="4.10.410.60">
    <property type="match status" value="1"/>
</dbReference>
<dbReference type="Pfam" id="PF01632">
    <property type="entry name" value="Ribosomal_L35p"/>
    <property type="match status" value="1"/>
</dbReference>
<dbReference type="EMBL" id="CAEZVI010000011">
    <property type="protein sequence ID" value="CAB4623004.1"/>
    <property type="molecule type" value="Genomic_DNA"/>
</dbReference>
<feature type="compositionally biased region" description="Polar residues" evidence="4">
    <location>
        <begin position="46"/>
        <end position="57"/>
    </location>
</feature>
<evidence type="ECO:0000313" key="6">
    <source>
        <dbReference type="EMBL" id="CAB4752282.1"/>
    </source>
</evidence>
<evidence type="ECO:0000256" key="2">
    <source>
        <dbReference type="ARBA" id="ARBA00022980"/>
    </source>
</evidence>
<sequence>MPKMKTHSGAKKTFRITGTGKVMHERAGKRHLLEHKSSRVTRRLSTESAAKPSTTFTAKRMLGLK</sequence>
<reference evidence="5" key="2">
    <citation type="submission" date="2020-05" db="EMBL/GenBank/DDBJ databases">
        <authorList>
            <person name="Chiriac C."/>
            <person name="Salcher M."/>
            <person name="Ghai R."/>
            <person name="Kavagutti S V."/>
        </authorList>
    </citation>
    <scope>NUCLEOTIDE SEQUENCE</scope>
</reference>
<dbReference type="EMBL" id="CAFAAY010000052">
    <property type="protein sequence ID" value="CAB4816344.1"/>
    <property type="molecule type" value="Genomic_DNA"/>
</dbReference>
<dbReference type="GO" id="GO:0006412">
    <property type="term" value="P:translation"/>
    <property type="evidence" value="ECO:0007669"/>
    <property type="project" value="InterPro"/>
</dbReference>
<proteinExistence type="inferred from homology"/>
<evidence type="ECO:0000313" key="5">
    <source>
        <dbReference type="EMBL" id="CAB4623004.1"/>
    </source>
</evidence>
<feature type="region of interest" description="Disordered" evidence="4">
    <location>
        <begin position="37"/>
        <end position="65"/>
    </location>
</feature>
<organism evidence="11">
    <name type="scientific">freshwater metagenome</name>
    <dbReference type="NCBI Taxonomy" id="449393"/>
    <lineage>
        <taxon>unclassified sequences</taxon>
        <taxon>metagenomes</taxon>
        <taxon>ecological metagenomes</taxon>
    </lineage>
</organism>
<reference evidence="11" key="1">
    <citation type="submission" date="2014-05" db="EMBL/GenBank/DDBJ databases">
        <title>Key roles for freshwater Actinobacteria revealed by deep metagenomic sequencing.</title>
        <authorList>
            <person name="Ghai R."/>
            <person name="Mizuno C.M."/>
            <person name="Picazo A."/>
            <person name="Camacho A."/>
            <person name="Rodriguez-Valera F."/>
        </authorList>
    </citation>
    <scope>NUCLEOTIDE SEQUENCE</scope>
</reference>
<name>A0A094Q1K6_9ZZZZ</name>
<evidence type="ECO:0000256" key="3">
    <source>
        <dbReference type="ARBA" id="ARBA00023274"/>
    </source>
</evidence>
<evidence type="ECO:0000256" key="1">
    <source>
        <dbReference type="ARBA" id="ARBA00006598"/>
    </source>
</evidence>
<protein>
    <submittedName>
        <fullName evidence="11">50S ribosomal protein L35</fullName>
    </submittedName>
    <submittedName>
        <fullName evidence="5">Unannotated protein</fullName>
    </submittedName>
</protein>
<gene>
    <name evidence="11" type="ORF">GM50_10215</name>
    <name evidence="5" type="ORF">UFOPK1981_00210</name>
    <name evidence="6" type="ORF">UFOPK2842_00442</name>
    <name evidence="7" type="ORF">UFOPK3124_00770</name>
    <name evidence="8" type="ORF">UFOPK3282_00437</name>
    <name evidence="9" type="ORF">UFOPK3480_00267</name>
    <name evidence="10" type="ORF">UFOPK4165_00318</name>
</gene>
<comment type="similarity">
    <text evidence="1">Belongs to the bacterial ribosomal protein bL35 family.</text>
</comment>
<dbReference type="InterPro" id="IPR021137">
    <property type="entry name" value="Ribosomal_bL35-like"/>
</dbReference>
<dbReference type="PANTHER" id="PTHR33343:SF1">
    <property type="entry name" value="LARGE RIBOSOMAL SUBUNIT PROTEIN BL35M"/>
    <property type="match status" value="1"/>
</dbReference>
<dbReference type="EMBL" id="JNSK01000033">
    <property type="protein sequence ID" value="KGA17950.1"/>
    <property type="molecule type" value="Genomic_DNA"/>
</dbReference>
<evidence type="ECO:0000313" key="10">
    <source>
        <dbReference type="EMBL" id="CAB5026872.1"/>
    </source>
</evidence>
<evidence type="ECO:0000256" key="4">
    <source>
        <dbReference type="SAM" id="MobiDB-lite"/>
    </source>
</evidence>
<dbReference type="HAMAP" id="MF_00514">
    <property type="entry name" value="Ribosomal_bL35"/>
    <property type="match status" value="1"/>
</dbReference>
<dbReference type="FunFam" id="4.10.410.60:FF:000001">
    <property type="entry name" value="50S ribosomal protein L35"/>
    <property type="match status" value="1"/>
</dbReference>
<dbReference type="EMBL" id="CAFBPV010000016">
    <property type="protein sequence ID" value="CAB5026872.1"/>
    <property type="molecule type" value="Genomic_DNA"/>
</dbReference>
<evidence type="ECO:0000313" key="9">
    <source>
        <dbReference type="EMBL" id="CAB4879623.1"/>
    </source>
</evidence>
<evidence type="ECO:0000313" key="8">
    <source>
        <dbReference type="EMBL" id="CAB4848931.1"/>
    </source>
</evidence>
<dbReference type="GO" id="GO:0022625">
    <property type="term" value="C:cytosolic large ribosomal subunit"/>
    <property type="evidence" value="ECO:0007669"/>
    <property type="project" value="TreeGrafter"/>
</dbReference>
<accession>A0A094Q1K6</accession>
<dbReference type="PANTHER" id="PTHR33343">
    <property type="entry name" value="54S RIBOSOMAL PROTEIN BL35M"/>
    <property type="match status" value="1"/>
</dbReference>
<dbReference type="EMBL" id="CAFBLY010000011">
    <property type="protein sequence ID" value="CAB4879623.1"/>
    <property type="molecule type" value="Genomic_DNA"/>
</dbReference>
<dbReference type="EMBL" id="CAEZZI010000029">
    <property type="protein sequence ID" value="CAB4752282.1"/>
    <property type="molecule type" value="Genomic_DNA"/>
</dbReference>
<dbReference type="PRINTS" id="PR00064">
    <property type="entry name" value="RIBOSOMALL35"/>
</dbReference>
<dbReference type="GO" id="GO:0003735">
    <property type="term" value="F:structural constituent of ribosome"/>
    <property type="evidence" value="ECO:0007669"/>
    <property type="project" value="InterPro"/>
</dbReference>
<evidence type="ECO:0000313" key="7">
    <source>
        <dbReference type="EMBL" id="CAB4816344.1"/>
    </source>
</evidence>
<keyword evidence="2 11" id="KW-0689">Ribosomal protein</keyword>